<dbReference type="GO" id="GO:0015280">
    <property type="term" value="F:ligand-gated sodium channel activity"/>
    <property type="evidence" value="ECO:0007669"/>
    <property type="project" value="TreeGrafter"/>
</dbReference>
<comment type="subcellular location">
    <subcellularLocation>
        <location evidence="1">Membrane</location>
        <topology evidence="1">Multi-pass membrane protein</topology>
    </subcellularLocation>
</comment>
<evidence type="ECO:0000256" key="12">
    <source>
        <dbReference type="RuleBase" id="RU000679"/>
    </source>
</evidence>
<evidence type="ECO:0000256" key="8">
    <source>
        <dbReference type="ARBA" id="ARBA00023065"/>
    </source>
</evidence>
<evidence type="ECO:0000256" key="13">
    <source>
        <dbReference type="SAM" id="Phobius"/>
    </source>
</evidence>
<dbReference type="InParanoid" id="A0A6P7FZG4"/>
<evidence type="ECO:0000256" key="9">
    <source>
        <dbReference type="ARBA" id="ARBA00023136"/>
    </source>
</evidence>
<keyword evidence="10 12" id="KW-0739">Sodium transport</keyword>
<keyword evidence="4 12" id="KW-0894">Sodium channel</keyword>
<dbReference type="PRINTS" id="PR01078">
    <property type="entry name" value="AMINACHANNEL"/>
</dbReference>
<evidence type="ECO:0000256" key="2">
    <source>
        <dbReference type="ARBA" id="ARBA00007193"/>
    </source>
</evidence>
<evidence type="ECO:0000256" key="1">
    <source>
        <dbReference type="ARBA" id="ARBA00004141"/>
    </source>
</evidence>
<keyword evidence="11 12" id="KW-0407">Ion channel</keyword>
<evidence type="ECO:0000256" key="10">
    <source>
        <dbReference type="ARBA" id="ARBA00023201"/>
    </source>
</evidence>
<reference evidence="14" key="1">
    <citation type="submission" date="2025-08" db="UniProtKB">
        <authorList>
            <consortium name="RefSeq"/>
        </authorList>
    </citation>
    <scope>IDENTIFICATION</scope>
    <source>
        <tissue evidence="14">Whole insect</tissue>
    </source>
</reference>
<organism evidence="14">
    <name type="scientific">Diabrotica virgifera virgifera</name>
    <name type="common">western corn rootworm</name>
    <dbReference type="NCBI Taxonomy" id="50390"/>
    <lineage>
        <taxon>Eukaryota</taxon>
        <taxon>Metazoa</taxon>
        <taxon>Ecdysozoa</taxon>
        <taxon>Arthropoda</taxon>
        <taxon>Hexapoda</taxon>
        <taxon>Insecta</taxon>
        <taxon>Pterygota</taxon>
        <taxon>Neoptera</taxon>
        <taxon>Endopterygota</taxon>
        <taxon>Coleoptera</taxon>
        <taxon>Polyphaga</taxon>
        <taxon>Cucujiformia</taxon>
        <taxon>Chrysomeloidea</taxon>
        <taxon>Chrysomelidae</taxon>
        <taxon>Galerucinae</taxon>
        <taxon>Diabroticina</taxon>
        <taxon>Diabroticites</taxon>
        <taxon>Diabrotica</taxon>
    </lineage>
</organism>
<dbReference type="AlphaFoldDB" id="A0A6P7FZG4"/>
<gene>
    <name evidence="14" type="primary">LOC114334333</name>
</gene>
<keyword evidence="3 12" id="KW-0813">Transport</keyword>
<accession>A0A6P7FZG4</accession>
<evidence type="ECO:0000256" key="11">
    <source>
        <dbReference type="ARBA" id="ARBA00023303"/>
    </source>
</evidence>
<dbReference type="RefSeq" id="XP_028140172.1">
    <property type="nucleotide sequence ID" value="XM_028284371.1"/>
</dbReference>
<keyword evidence="7" id="KW-0915">Sodium</keyword>
<evidence type="ECO:0000256" key="4">
    <source>
        <dbReference type="ARBA" id="ARBA00022461"/>
    </source>
</evidence>
<sequence>MPEAKVERPPFFKSVRNYFREYCNCTSIHGFRYFGEKRTYFERGWWFIVFTVTLVACIISIREVYKKWLRAPVIVSFATKETPIYSIPFPAVTICPETKSTQSLYSHMGIVRKFLNKQNLTERERTVVDYMGLVCEENRHIKYSDTEVFTDDFYKVLEEISHGTDPFYRCEYMGTPYDCHKIFKPVVTDEGLCYTFNMLDRSEIFQNNIYHYGDYFKVDRLTRNNWTMAKGYTESAGLYPYPRRALHSGAKNALSVSLIMAKRNLDHSCKQSLQGFRVSLHIPSRVPRPSQEYFRVPLNEVVLAAIRPEMITTDSSVQLYNPYKRECFFPTEKKLKYFKLYTGRNCALECLTNYTLYHCGCVNYFMPRENTTNICGIESLNCMRNAELRYELGELRSKMSKTSTNSNSTRRQRYRKTIKLNCDCMPMCSDLTYNVETSQSYWEWAETLKAETKNGTILYGVDNHYVSKLILFFKSSQFITSERHELYGPTDFLANFGGLLGLFTGFSILSLMEAIYFLTVRLCCNSRLYGYWAGPEK</sequence>
<dbReference type="Pfam" id="PF00858">
    <property type="entry name" value="ASC"/>
    <property type="match status" value="1"/>
</dbReference>
<dbReference type="PANTHER" id="PTHR11690">
    <property type="entry name" value="AMILORIDE-SENSITIVE SODIUM CHANNEL-RELATED"/>
    <property type="match status" value="1"/>
</dbReference>
<dbReference type="PANTHER" id="PTHR11690:SF288">
    <property type="entry name" value="AMILORIDE-SENSITIVE NA+ CHANNEL-RELATED"/>
    <property type="match status" value="1"/>
</dbReference>
<dbReference type="GO" id="GO:0005886">
    <property type="term" value="C:plasma membrane"/>
    <property type="evidence" value="ECO:0007669"/>
    <property type="project" value="TreeGrafter"/>
</dbReference>
<feature type="transmembrane region" description="Helical" evidence="13">
    <location>
        <begin position="44"/>
        <end position="61"/>
    </location>
</feature>
<dbReference type="InterPro" id="IPR001873">
    <property type="entry name" value="ENaC"/>
</dbReference>
<protein>
    <submittedName>
        <fullName evidence="14">Pickpocket protein 28-like</fullName>
    </submittedName>
</protein>
<evidence type="ECO:0000313" key="14">
    <source>
        <dbReference type="RefSeq" id="XP_028140172.1"/>
    </source>
</evidence>
<name>A0A6P7FZG4_DIAVI</name>
<feature type="transmembrane region" description="Helical" evidence="13">
    <location>
        <begin position="492"/>
        <end position="518"/>
    </location>
</feature>
<evidence type="ECO:0000256" key="3">
    <source>
        <dbReference type="ARBA" id="ARBA00022448"/>
    </source>
</evidence>
<evidence type="ECO:0000256" key="5">
    <source>
        <dbReference type="ARBA" id="ARBA00022692"/>
    </source>
</evidence>
<keyword evidence="9 13" id="KW-0472">Membrane</keyword>
<proteinExistence type="inferred from homology"/>
<comment type="similarity">
    <text evidence="2 12">Belongs to the amiloride-sensitive sodium channel (TC 1.A.6) family.</text>
</comment>
<keyword evidence="5 12" id="KW-0812">Transmembrane</keyword>
<dbReference type="Gene3D" id="2.60.470.10">
    <property type="entry name" value="Acid-sensing ion channels like domains"/>
    <property type="match status" value="1"/>
</dbReference>
<dbReference type="Gene3D" id="1.10.287.770">
    <property type="entry name" value="YojJ-like"/>
    <property type="match status" value="1"/>
</dbReference>
<evidence type="ECO:0000256" key="6">
    <source>
        <dbReference type="ARBA" id="ARBA00022989"/>
    </source>
</evidence>
<keyword evidence="6 13" id="KW-1133">Transmembrane helix</keyword>
<evidence type="ECO:0000256" key="7">
    <source>
        <dbReference type="ARBA" id="ARBA00023053"/>
    </source>
</evidence>
<keyword evidence="8 12" id="KW-0406">Ion transport</keyword>